<evidence type="ECO:0000256" key="4">
    <source>
        <dbReference type="ARBA" id="ARBA00022692"/>
    </source>
</evidence>
<evidence type="ECO:0000259" key="9">
    <source>
        <dbReference type="Pfam" id="PF12704"/>
    </source>
</evidence>
<feature type="domain" description="ABC3 transporter permease C-terminal" evidence="8">
    <location>
        <begin position="252"/>
        <end position="377"/>
    </location>
</feature>
<dbReference type="EMBL" id="OX336137">
    <property type="protein sequence ID" value="CAI2718526.1"/>
    <property type="molecule type" value="Genomic_DNA"/>
</dbReference>
<evidence type="ECO:0000256" key="1">
    <source>
        <dbReference type="ARBA" id="ARBA00004651"/>
    </source>
</evidence>
<feature type="transmembrane region" description="Helical" evidence="7">
    <location>
        <begin position="251"/>
        <end position="273"/>
    </location>
</feature>
<evidence type="ECO:0000259" key="8">
    <source>
        <dbReference type="Pfam" id="PF02687"/>
    </source>
</evidence>
<name>A0ABN8W4F7_9BACT</name>
<comment type="similarity">
    <text evidence="2">Belongs to the ABC-4 integral membrane protein family. LolC/E subfamily.</text>
</comment>
<comment type="subcellular location">
    <subcellularLocation>
        <location evidence="1">Cell membrane</location>
        <topology evidence="1">Multi-pass membrane protein</topology>
    </subcellularLocation>
</comment>
<evidence type="ECO:0000256" key="7">
    <source>
        <dbReference type="SAM" id="Phobius"/>
    </source>
</evidence>
<evidence type="ECO:0000256" key="5">
    <source>
        <dbReference type="ARBA" id="ARBA00022989"/>
    </source>
</evidence>
<dbReference type="InterPro" id="IPR003838">
    <property type="entry name" value="ABC3_permease_C"/>
</dbReference>
<evidence type="ECO:0000256" key="6">
    <source>
        <dbReference type="ARBA" id="ARBA00023136"/>
    </source>
</evidence>
<feature type="transmembrane region" description="Helical" evidence="7">
    <location>
        <begin position="293"/>
        <end position="322"/>
    </location>
</feature>
<feature type="transmembrane region" description="Helical" evidence="7">
    <location>
        <begin position="21"/>
        <end position="41"/>
    </location>
</feature>
<feature type="transmembrane region" description="Helical" evidence="7">
    <location>
        <begin position="352"/>
        <end position="371"/>
    </location>
</feature>
<keyword evidence="6 7" id="KW-0472">Membrane</keyword>
<dbReference type="Pfam" id="PF02687">
    <property type="entry name" value="FtsX"/>
    <property type="match status" value="1"/>
</dbReference>
<keyword evidence="11" id="KW-1185">Reference proteome</keyword>
<accession>A0ABN8W4F7</accession>
<reference evidence="10 11" key="1">
    <citation type="submission" date="2022-09" db="EMBL/GenBank/DDBJ databases">
        <authorList>
            <person name="Kop L."/>
        </authorList>
    </citation>
    <scope>NUCLEOTIDE SEQUENCE [LARGE SCALE GENOMIC DNA]</scope>
    <source>
        <strain evidence="10 11">347</strain>
    </source>
</reference>
<sequence length="389" mass="43488">MIFQMAFKNFIRQGTRAWLNVLVTALILIAVVFALSLLNGFQAQALRNMASTDVAGGHYRAPGFDLLTPTEWEDHTLPVPDTLARLPESEKAEVLILQGQLFPNRRLFPVQLRGMDMDQTLLELPLEPLRRESSKVEDVIPVILGNKMAEKSHLTVGDTVVLKWRDRHGAVDARDARVVDVVPLINPRIDEGVVWMRLDHLRQITDRPNEVTWVAVKEPLGAVPGFEFETVDMLMEDLLTLLKHDRRNTRILWVILISLAAISVFNTQILNVFKRQKEIGTLMALGMPPARVVRLFTLEGSLAGVLAVGVAAALGIPFFIWFQGVGFDVSHLSETGFPVREKIFLDIRPWEVVISTLVTVGIVIAVAWAPVKKIVRLDATEALRGRAIT</sequence>
<keyword evidence="10" id="KW-0449">Lipoprotein</keyword>
<dbReference type="Proteomes" id="UP001157733">
    <property type="component" value="Chromosome"/>
</dbReference>
<keyword evidence="4 7" id="KW-0812">Transmembrane</keyword>
<gene>
    <name evidence="10" type="ORF">NSPWAT_1667</name>
</gene>
<evidence type="ECO:0000313" key="10">
    <source>
        <dbReference type="EMBL" id="CAI2718526.1"/>
    </source>
</evidence>
<proteinExistence type="inferred from homology"/>
<dbReference type="PANTHER" id="PTHR30489:SF0">
    <property type="entry name" value="LIPOPROTEIN-RELEASING SYSTEM TRANSMEMBRANE PROTEIN LOLE"/>
    <property type="match status" value="1"/>
</dbReference>
<evidence type="ECO:0000256" key="2">
    <source>
        <dbReference type="ARBA" id="ARBA00005236"/>
    </source>
</evidence>
<keyword evidence="5 7" id="KW-1133">Transmembrane helix</keyword>
<protein>
    <submittedName>
        <fullName evidence="10">Similar to lipoprotein releasing system transmembrane protein</fullName>
    </submittedName>
</protein>
<evidence type="ECO:0000256" key="3">
    <source>
        <dbReference type="ARBA" id="ARBA00022475"/>
    </source>
</evidence>
<dbReference type="Pfam" id="PF12704">
    <property type="entry name" value="MacB_PCD"/>
    <property type="match status" value="1"/>
</dbReference>
<organism evidence="10 11">
    <name type="scientific">Nitrospina watsonii</name>
    <dbReference type="NCBI Taxonomy" id="1323948"/>
    <lineage>
        <taxon>Bacteria</taxon>
        <taxon>Pseudomonadati</taxon>
        <taxon>Nitrospinota/Tectimicrobiota group</taxon>
        <taxon>Nitrospinota</taxon>
        <taxon>Nitrospinia</taxon>
        <taxon>Nitrospinales</taxon>
        <taxon>Nitrospinaceae</taxon>
        <taxon>Nitrospina</taxon>
    </lineage>
</organism>
<feature type="domain" description="MacB-like periplasmic core" evidence="9">
    <location>
        <begin position="18"/>
        <end position="217"/>
    </location>
</feature>
<keyword evidence="3" id="KW-1003">Cell membrane</keyword>
<dbReference type="InterPro" id="IPR025857">
    <property type="entry name" value="MacB_PCD"/>
</dbReference>
<evidence type="ECO:0000313" key="11">
    <source>
        <dbReference type="Proteomes" id="UP001157733"/>
    </source>
</evidence>
<dbReference type="InterPro" id="IPR051447">
    <property type="entry name" value="Lipoprotein-release_system"/>
</dbReference>
<dbReference type="RefSeq" id="WP_282011421.1">
    <property type="nucleotide sequence ID" value="NZ_OX336137.1"/>
</dbReference>
<dbReference type="PANTHER" id="PTHR30489">
    <property type="entry name" value="LIPOPROTEIN-RELEASING SYSTEM TRANSMEMBRANE PROTEIN LOLE"/>
    <property type="match status" value="1"/>
</dbReference>